<dbReference type="Pfam" id="PF04488">
    <property type="entry name" value="Gly_transf_sug"/>
    <property type="match status" value="1"/>
</dbReference>
<dbReference type="GO" id="GO:0000030">
    <property type="term" value="F:mannosyltransferase activity"/>
    <property type="evidence" value="ECO:0007669"/>
    <property type="project" value="TreeGrafter"/>
</dbReference>
<dbReference type="GO" id="GO:0016020">
    <property type="term" value="C:membrane"/>
    <property type="evidence" value="ECO:0007669"/>
    <property type="project" value="GOC"/>
</dbReference>
<gene>
    <name evidence="2" type="ORF">EGI89_14205</name>
</gene>
<evidence type="ECO:0000313" key="3">
    <source>
        <dbReference type="Proteomes" id="UP000267844"/>
    </source>
</evidence>
<reference evidence="2 3" key="1">
    <citation type="submission" date="2018-10" db="EMBL/GenBank/DDBJ databases">
        <title>Transmission dynamics of multidrug resistant bacteria on intensive care unit surfaces.</title>
        <authorList>
            <person name="D'Souza A.W."/>
            <person name="Potter R.F."/>
            <person name="Wallace M."/>
            <person name="Shupe A."/>
            <person name="Patel S."/>
            <person name="Sun S."/>
            <person name="Gul D."/>
            <person name="Kwon J.H."/>
            <person name="Andleeb S."/>
            <person name="Burnham C.-A.D."/>
            <person name="Dantas G."/>
        </authorList>
    </citation>
    <scope>NUCLEOTIDE SEQUENCE [LARGE SCALE GENOMIC DNA]</scope>
    <source>
        <strain evidence="2 3">WF_348</strain>
    </source>
</reference>
<keyword evidence="1 2" id="KW-0808">Transferase</keyword>
<dbReference type="Proteomes" id="UP000267844">
    <property type="component" value="Unassembled WGS sequence"/>
</dbReference>
<dbReference type="InterPro" id="IPR051706">
    <property type="entry name" value="Glycosyltransferase_domain"/>
</dbReference>
<comment type="caution">
    <text evidence="2">The sequence shown here is derived from an EMBL/GenBank/DDBJ whole genome shotgun (WGS) entry which is preliminary data.</text>
</comment>
<dbReference type="SUPFAM" id="SSF53448">
    <property type="entry name" value="Nucleotide-diphospho-sugar transferases"/>
    <property type="match status" value="1"/>
</dbReference>
<dbReference type="PANTHER" id="PTHR32385:SF15">
    <property type="entry name" value="INOSITOL PHOSPHOCERAMIDE MANNOSYLTRANSFERASE 1"/>
    <property type="match status" value="1"/>
</dbReference>
<dbReference type="AlphaFoldDB" id="A0A427BG91"/>
<dbReference type="InterPro" id="IPR029044">
    <property type="entry name" value="Nucleotide-diphossugar_trans"/>
</dbReference>
<organism evidence="2 3">
    <name type="scientific">Empedobacter falsenii</name>
    <dbReference type="NCBI Taxonomy" id="343874"/>
    <lineage>
        <taxon>Bacteria</taxon>
        <taxon>Pseudomonadati</taxon>
        <taxon>Bacteroidota</taxon>
        <taxon>Flavobacteriia</taxon>
        <taxon>Flavobacteriales</taxon>
        <taxon>Weeksellaceae</taxon>
        <taxon>Empedobacter</taxon>
    </lineage>
</organism>
<proteinExistence type="predicted"/>
<sequence length="265" mass="31341">MIPKKIHYCWFGRGEKSPLIQYCINSWQKNKADFEIIEWNEDNFDVTQNIFVKEAYEQKKWAFVSDFARAKVLLDNGGFYLDTDMELKYPLSDFVNNKAICSFEAKYVPFSAFWGVEKGHQLAQDIVDYYNSLKQLDLTPCPKIFSELLVDQYGINSAKDEMQFGKHDLVVFPSEYFSLDLPINYITHHFGGSWHDSWEEENSGYKEMINSYGVVKRFIELRNGKSQIKHLIYDKNIFEIDQILDQIPLRYIINYTFSKLKKKLF</sequence>
<accession>A0A427BG91</accession>
<dbReference type="GO" id="GO:0051999">
    <property type="term" value="P:mannosyl-inositol phosphorylceramide biosynthetic process"/>
    <property type="evidence" value="ECO:0007669"/>
    <property type="project" value="TreeGrafter"/>
</dbReference>
<evidence type="ECO:0000256" key="1">
    <source>
        <dbReference type="ARBA" id="ARBA00022679"/>
    </source>
</evidence>
<dbReference type="PANTHER" id="PTHR32385">
    <property type="entry name" value="MANNOSYL PHOSPHORYLINOSITOL CERAMIDE SYNTHASE"/>
    <property type="match status" value="1"/>
</dbReference>
<name>A0A427BG91_9FLAO</name>
<dbReference type="InterPro" id="IPR007577">
    <property type="entry name" value="GlycoTrfase_DXD_sugar-bd_CS"/>
</dbReference>
<protein>
    <submittedName>
        <fullName evidence="2">Glycosyl transferase</fullName>
    </submittedName>
</protein>
<dbReference type="EMBL" id="RHPO01000048">
    <property type="protein sequence ID" value="RRT87954.1"/>
    <property type="molecule type" value="Genomic_DNA"/>
</dbReference>
<dbReference type="Gene3D" id="3.90.550.20">
    <property type="match status" value="1"/>
</dbReference>
<evidence type="ECO:0000313" key="2">
    <source>
        <dbReference type="EMBL" id="RRT87954.1"/>
    </source>
</evidence>